<organism evidence="2 3">
    <name type="scientific">Umbelopsis ramanniana AG</name>
    <dbReference type="NCBI Taxonomy" id="1314678"/>
    <lineage>
        <taxon>Eukaryota</taxon>
        <taxon>Fungi</taxon>
        <taxon>Fungi incertae sedis</taxon>
        <taxon>Mucoromycota</taxon>
        <taxon>Mucoromycotina</taxon>
        <taxon>Umbelopsidomycetes</taxon>
        <taxon>Umbelopsidales</taxon>
        <taxon>Umbelopsidaceae</taxon>
        <taxon>Umbelopsis</taxon>
    </lineage>
</organism>
<dbReference type="InterPro" id="IPR035979">
    <property type="entry name" value="RBD_domain_sf"/>
</dbReference>
<dbReference type="Pfam" id="PF00076">
    <property type="entry name" value="RRM_1"/>
    <property type="match status" value="1"/>
</dbReference>
<dbReference type="AlphaFoldDB" id="A0AAD5HB45"/>
<dbReference type="InterPro" id="IPR000504">
    <property type="entry name" value="RRM_dom"/>
</dbReference>
<evidence type="ECO:0000313" key="3">
    <source>
        <dbReference type="Proteomes" id="UP001206595"/>
    </source>
</evidence>
<proteinExistence type="predicted"/>
<dbReference type="GeneID" id="75915947"/>
<dbReference type="SUPFAM" id="SSF54928">
    <property type="entry name" value="RNA-binding domain, RBD"/>
    <property type="match status" value="1"/>
</dbReference>
<comment type="caution">
    <text evidence="2">The sequence shown here is derived from an EMBL/GenBank/DDBJ whole genome shotgun (WGS) entry which is preliminary data.</text>
</comment>
<reference evidence="2" key="1">
    <citation type="submission" date="2021-06" db="EMBL/GenBank/DDBJ databases">
        <authorList>
            <consortium name="DOE Joint Genome Institute"/>
            <person name="Mondo S.J."/>
            <person name="Amses K.R."/>
            <person name="Simmons D.R."/>
            <person name="Longcore J.E."/>
            <person name="Seto K."/>
            <person name="Alves G.H."/>
            <person name="Bonds A.E."/>
            <person name="Quandt C.A."/>
            <person name="Davis W.J."/>
            <person name="Chang Y."/>
            <person name="Letcher P.M."/>
            <person name="Powell M.J."/>
            <person name="Kuo A."/>
            <person name="Labutti K."/>
            <person name="Pangilinan J."/>
            <person name="Andreopoulos W."/>
            <person name="Tritt A."/>
            <person name="Riley R."/>
            <person name="Hundley H."/>
            <person name="Johnson J."/>
            <person name="Lipzen A."/>
            <person name="Barry K."/>
            <person name="Berbee M.L."/>
            <person name="Buchler N.E."/>
            <person name="Grigoriev I.V."/>
            <person name="Spatafora J.W."/>
            <person name="Stajich J.E."/>
            <person name="James T.Y."/>
        </authorList>
    </citation>
    <scope>NUCLEOTIDE SEQUENCE</scope>
    <source>
        <strain evidence="2">AG</strain>
    </source>
</reference>
<sequence>MPKTKSGNPALSQIYSTQFFFCLQKSKKLYSMSLTTISPVRFFFRASQTIPSVTHARAIAKEFNRFGELLEYKFIRCPETHAYLNYGFVTFKDKAHTLKAISETGGFLKMNAPFEQPIDVKLEKTSLRNNNPSKDKSK</sequence>
<feature type="domain" description="RRM" evidence="1">
    <location>
        <begin position="52"/>
        <end position="107"/>
    </location>
</feature>
<gene>
    <name evidence="2" type="ORF">K450DRAFT_250669</name>
</gene>
<protein>
    <recommendedName>
        <fullName evidence="1">RRM domain-containing protein</fullName>
    </recommendedName>
</protein>
<name>A0AAD5HB45_UMBRA</name>
<dbReference type="RefSeq" id="XP_051442759.1">
    <property type="nucleotide sequence ID" value="XM_051590604.1"/>
</dbReference>
<dbReference type="Proteomes" id="UP001206595">
    <property type="component" value="Unassembled WGS sequence"/>
</dbReference>
<dbReference type="EMBL" id="MU620937">
    <property type="protein sequence ID" value="KAI8577755.1"/>
    <property type="molecule type" value="Genomic_DNA"/>
</dbReference>
<dbReference type="Gene3D" id="3.30.70.330">
    <property type="match status" value="1"/>
</dbReference>
<dbReference type="GO" id="GO:0003723">
    <property type="term" value="F:RNA binding"/>
    <property type="evidence" value="ECO:0007669"/>
    <property type="project" value="InterPro"/>
</dbReference>
<keyword evidence="3" id="KW-1185">Reference proteome</keyword>
<dbReference type="InterPro" id="IPR012677">
    <property type="entry name" value="Nucleotide-bd_a/b_plait_sf"/>
</dbReference>
<evidence type="ECO:0000259" key="1">
    <source>
        <dbReference type="Pfam" id="PF00076"/>
    </source>
</evidence>
<accession>A0AAD5HB45</accession>
<evidence type="ECO:0000313" key="2">
    <source>
        <dbReference type="EMBL" id="KAI8577755.1"/>
    </source>
</evidence>
<reference evidence="2" key="2">
    <citation type="journal article" date="2022" name="Proc. Natl. Acad. Sci. U.S.A.">
        <title>Diploid-dominant life cycles characterize the early evolution of Fungi.</title>
        <authorList>
            <person name="Amses K.R."/>
            <person name="Simmons D.R."/>
            <person name="Longcore J.E."/>
            <person name="Mondo S.J."/>
            <person name="Seto K."/>
            <person name="Jeronimo G.H."/>
            <person name="Bonds A.E."/>
            <person name="Quandt C.A."/>
            <person name="Davis W.J."/>
            <person name="Chang Y."/>
            <person name="Federici B.A."/>
            <person name="Kuo A."/>
            <person name="LaButti K."/>
            <person name="Pangilinan J."/>
            <person name="Andreopoulos W."/>
            <person name="Tritt A."/>
            <person name="Riley R."/>
            <person name="Hundley H."/>
            <person name="Johnson J."/>
            <person name="Lipzen A."/>
            <person name="Barry K."/>
            <person name="Lang B.F."/>
            <person name="Cuomo C.A."/>
            <person name="Buchler N.E."/>
            <person name="Grigoriev I.V."/>
            <person name="Spatafora J.W."/>
            <person name="Stajich J.E."/>
            <person name="James T.Y."/>
        </authorList>
    </citation>
    <scope>NUCLEOTIDE SEQUENCE</scope>
    <source>
        <strain evidence="2">AG</strain>
    </source>
</reference>